<dbReference type="STRING" id="43989.cce_4066"/>
<keyword evidence="3" id="KW-0540">Nuclease</keyword>
<evidence type="ECO:0000313" key="8">
    <source>
        <dbReference type="EMBL" id="ACB53414.1"/>
    </source>
</evidence>
<dbReference type="NCBIfam" id="TIGR02116">
    <property type="entry name" value="toxin_Txe_YoeB"/>
    <property type="match status" value="1"/>
</dbReference>
<dbReference type="HOGENOM" id="CLU_169492_1_0_3"/>
<dbReference type="GO" id="GO:0006401">
    <property type="term" value="P:RNA catabolic process"/>
    <property type="evidence" value="ECO:0007669"/>
    <property type="project" value="InterPro"/>
</dbReference>
<keyword evidence="4" id="KW-0255">Endonuclease</keyword>
<dbReference type="EMBL" id="CP000806">
    <property type="protein sequence ID" value="ACB53414.1"/>
    <property type="molecule type" value="Genomic_DNA"/>
</dbReference>
<name>B1WQW2_CROS5</name>
<dbReference type="SUPFAM" id="SSF143011">
    <property type="entry name" value="RelE-like"/>
    <property type="match status" value="1"/>
</dbReference>
<comment type="similarity">
    <text evidence="1">Belongs to the YoeB family.</text>
</comment>
<dbReference type="AlphaFoldDB" id="B1WQW2"/>
<evidence type="ECO:0000313" key="9">
    <source>
        <dbReference type="Proteomes" id="UP000001203"/>
    </source>
</evidence>
<dbReference type="GO" id="GO:0004519">
    <property type="term" value="F:endonuclease activity"/>
    <property type="evidence" value="ECO:0007669"/>
    <property type="project" value="UniProtKB-KW"/>
</dbReference>
<evidence type="ECO:0000256" key="3">
    <source>
        <dbReference type="ARBA" id="ARBA00022722"/>
    </source>
</evidence>
<evidence type="ECO:0000256" key="6">
    <source>
        <dbReference type="ARBA" id="ARBA00030388"/>
    </source>
</evidence>
<dbReference type="InterPro" id="IPR035093">
    <property type="entry name" value="RelE/ParE_toxin_dom_sf"/>
</dbReference>
<dbReference type="PANTHER" id="PTHR38039:SF1">
    <property type="entry name" value="TOXIN YOEB"/>
    <property type="match status" value="1"/>
</dbReference>
<evidence type="ECO:0000256" key="7">
    <source>
        <dbReference type="ARBA" id="ARBA00050056"/>
    </source>
</evidence>
<protein>
    <recommendedName>
        <fullName evidence="7">Endoribonuclease YoeB</fullName>
    </recommendedName>
    <alternativeName>
        <fullName evidence="6">Putative mRNA interferase YoeB</fullName>
    </alternativeName>
</protein>
<reference evidence="8 9" key="1">
    <citation type="journal article" date="2008" name="Proc. Natl. Acad. Sci. U.S.A.">
        <title>The genome of Cyanothece 51142, a unicellular diazotrophic cyanobacterium important in the marine nitrogen cycle.</title>
        <authorList>
            <person name="Welsh E.A."/>
            <person name="Liberton M."/>
            <person name="Stoeckel J."/>
            <person name="Loh T."/>
            <person name="Elvitigala T."/>
            <person name="Wang C."/>
            <person name="Wollam A."/>
            <person name="Fulton R.S."/>
            <person name="Clifton S.W."/>
            <person name="Jacobs J.M."/>
            <person name="Aurora R."/>
            <person name="Ghosh B.K."/>
            <person name="Sherman L.A."/>
            <person name="Smith R.D."/>
            <person name="Wilson R.K."/>
            <person name="Pakrasi H.B."/>
        </authorList>
    </citation>
    <scope>NUCLEOTIDE SEQUENCE [LARGE SCALE GENOMIC DNA]</scope>
    <source>
        <strain evidence="9">ATCC 51142 / BH68</strain>
    </source>
</reference>
<gene>
    <name evidence="8" type="ordered locus">cce_4066</name>
</gene>
<dbReference type="KEGG" id="cyt:cce_4066"/>
<dbReference type="Gene3D" id="3.30.2310.20">
    <property type="entry name" value="RelE-like"/>
    <property type="match status" value="1"/>
</dbReference>
<dbReference type="GO" id="GO:0016787">
    <property type="term" value="F:hydrolase activity"/>
    <property type="evidence" value="ECO:0007669"/>
    <property type="project" value="UniProtKB-KW"/>
</dbReference>
<proteinExistence type="inferred from homology"/>
<dbReference type="eggNOG" id="COG4115">
    <property type="taxonomic scope" value="Bacteria"/>
</dbReference>
<evidence type="ECO:0000256" key="2">
    <source>
        <dbReference type="ARBA" id="ARBA00022649"/>
    </source>
</evidence>
<evidence type="ECO:0000256" key="5">
    <source>
        <dbReference type="ARBA" id="ARBA00022801"/>
    </source>
</evidence>
<dbReference type="Pfam" id="PF06769">
    <property type="entry name" value="YoeB_toxin"/>
    <property type="match status" value="1"/>
</dbReference>
<keyword evidence="9" id="KW-1185">Reference proteome</keyword>
<dbReference type="Proteomes" id="UP000001203">
    <property type="component" value="Chromosome circular"/>
</dbReference>
<dbReference type="PANTHER" id="PTHR38039">
    <property type="entry name" value="TOXIN YOEB"/>
    <property type="match status" value="1"/>
</dbReference>
<evidence type="ECO:0000256" key="4">
    <source>
        <dbReference type="ARBA" id="ARBA00022759"/>
    </source>
</evidence>
<keyword evidence="5" id="KW-0378">Hydrolase</keyword>
<sequence>MVMWKIALTKRALKDAKKVNRAGLKSKVDQLLDILKVNPYQNPPPYEKLTGDLKDMYSRRINLQHRLVYEIDSENQQVKIVKSFFFQQFCFVNFFSSYLIHC</sequence>
<dbReference type="InterPro" id="IPR009614">
    <property type="entry name" value="YoeB_toxin"/>
</dbReference>
<accession>B1WQW2</accession>
<dbReference type="GO" id="GO:0045892">
    <property type="term" value="P:negative regulation of DNA-templated transcription"/>
    <property type="evidence" value="ECO:0007669"/>
    <property type="project" value="TreeGrafter"/>
</dbReference>
<organism evidence="8 9">
    <name type="scientific">Crocosphaera subtropica (strain ATCC 51142 / BH68)</name>
    <name type="common">Cyanothece sp. (strain ATCC 51142)</name>
    <dbReference type="NCBI Taxonomy" id="43989"/>
    <lineage>
        <taxon>Bacteria</taxon>
        <taxon>Bacillati</taxon>
        <taxon>Cyanobacteriota</taxon>
        <taxon>Cyanophyceae</taxon>
        <taxon>Oscillatoriophycideae</taxon>
        <taxon>Chroococcales</taxon>
        <taxon>Aphanothecaceae</taxon>
        <taxon>Crocosphaera</taxon>
        <taxon>Crocosphaera subtropica</taxon>
    </lineage>
</organism>
<keyword evidence="2" id="KW-1277">Toxin-antitoxin system</keyword>
<evidence type="ECO:0000256" key="1">
    <source>
        <dbReference type="ARBA" id="ARBA00008172"/>
    </source>
</evidence>